<gene>
    <name evidence="2" type="ORF">KN1_06440</name>
</gene>
<proteinExistence type="predicted"/>
<keyword evidence="1" id="KW-0175">Coiled coil</keyword>
<organism evidence="2 3">
    <name type="scientific">Stygiolobus caldivivus</name>
    <dbReference type="NCBI Taxonomy" id="2824673"/>
    <lineage>
        <taxon>Archaea</taxon>
        <taxon>Thermoproteota</taxon>
        <taxon>Thermoprotei</taxon>
        <taxon>Sulfolobales</taxon>
        <taxon>Sulfolobaceae</taxon>
        <taxon>Stygiolobus</taxon>
    </lineage>
</organism>
<reference evidence="2 3" key="1">
    <citation type="submission" date="2021-04" db="EMBL/GenBank/DDBJ databases">
        <title>Complete genome sequence of Stygiolobus sp. KN-1.</title>
        <authorList>
            <person name="Nakamura K."/>
            <person name="Sakai H."/>
            <person name="Kurosawa N."/>
        </authorList>
    </citation>
    <scope>NUCLEOTIDE SEQUENCE [LARGE SCALE GENOMIC DNA]</scope>
    <source>
        <strain evidence="2 3">KN-1</strain>
    </source>
</reference>
<accession>A0A8D5ZIJ4</accession>
<dbReference type="GeneID" id="66162402"/>
<name>A0A8D5ZIJ4_9CREN</name>
<dbReference type="RefSeq" id="WP_221289384.1">
    <property type="nucleotide sequence ID" value="NZ_AP024597.1"/>
</dbReference>
<dbReference type="EMBL" id="AP024597">
    <property type="protein sequence ID" value="BCU69347.1"/>
    <property type="molecule type" value="Genomic_DNA"/>
</dbReference>
<feature type="coiled-coil region" evidence="1">
    <location>
        <begin position="397"/>
        <end position="424"/>
    </location>
</feature>
<keyword evidence="3" id="KW-1185">Reference proteome</keyword>
<evidence type="ECO:0000256" key="1">
    <source>
        <dbReference type="SAM" id="Coils"/>
    </source>
</evidence>
<dbReference type="KEGG" id="csty:KN1_06440"/>
<sequence length="478" mass="53696">MPTGTKPLPSLLTIGGIIGSIIGGEILLDEQQAGCVVENLKRYYRLMVDNKAQQYEIYPAIASSDRVSSAAANSPEKIFRQGVLVKTTDTGEWYYIGGISPYWSRGNLIVYKGGSEATSKGKVTKGIYDDFIDKSGGLGVIPLFKKREPQVWYNPALFRDCQGGFGLFWDLLSEFQGGILAVTSHTPSLLFRIKLETESLRKLELTYEADGHYYLSAIAKNDIMRKASDDYPYIYFAFGTNPVVAKTHGLEVYPGFTFDTVTKEVQSVCHQIMTDYECSSPDFLNYIEFNDIDIGAPVYTALPCGSSCSQFGLAGLILGVSRITIKGLQLVYLRIAQPPSQFTTNHIIEWAKEMNVYDTLNVLFEAGKKFKKAVSDLSVAFPQFIATAASLYVAWVEVSYEEGLKEAEERAKELKEIYEKVVNELAGKPPSITDRYLYDEWYEFKTRVENCVREIILENPNITYEELLNQTERCAEYV</sequence>
<dbReference type="Proteomes" id="UP000825123">
    <property type="component" value="Chromosome"/>
</dbReference>
<evidence type="ECO:0000313" key="3">
    <source>
        <dbReference type="Proteomes" id="UP000825123"/>
    </source>
</evidence>
<evidence type="ECO:0000313" key="2">
    <source>
        <dbReference type="EMBL" id="BCU69347.1"/>
    </source>
</evidence>
<protein>
    <submittedName>
        <fullName evidence="2">Uncharacterized protein</fullName>
    </submittedName>
</protein>
<dbReference type="AlphaFoldDB" id="A0A8D5ZIJ4"/>